<keyword evidence="3 9" id="KW-0227">DNA damage</keyword>
<dbReference type="InterPro" id="IPR003711">
    <property type="entry name" value="CarD-like/TRCF_RID"/>
</dbReference>
<dbReference type="PROSITE" id="PS51194">
    <property type="entry name" value="HELICASE_CTER"/>
    <property type="match status" value="1"/>
</dbReference>
<dbReference type="InterPro" id="IPR011545">
    <property type="entry name" value="DEAD/DEAH_box_helicase_dom"/>
</dbReference>
<dbReference type="SMART" id="SM00982">
    <property type="entry name" value="TRCF"/>
    <property type="match status" value="1"/>
</dbReference>
<dbReference type="SUPFAM" id="SSF143517">
    <property type="entry name" value="TRCF domain-like"/>
    <property type="match status" value="1"/>
</dbReference>
<dbReference type="Gene3D" id="3.90.1150.50">
    <property type="entry name" value="Transcription-repair-coupling factor, D7 domain"/>
    <property type="match status" value="1"/>
</dbReference>
<evidence type="ECO:0000256" key="4">
    <source>
        <dbReference type="ARBA" id="ARBA00022801"/>
    </source>
</evidence>
<keyword evidence="14" id="KW-1185">Reference proteome</keyword>
<comment type="caution">
    <text evidence="13">The sequence shown here is derived from an EMBL/GenBank/DDBJ whole genome shotgun (WGS) entry which is preliminary data.</text>
</comment>
<evidence type="ECO:0000259" key="11">
    <source>
        <dbReference type="PROSITE" id="PS51192"/>
    </source>
</evidence>
<dbReference type="Gene3D" id="2.40.10.170">
    <property type="match status" value="1"/>
</dbReference>
<dbReference type="Gene3D" id="3.40.50.300">
    <property type="entry name" value="P-loop containing nucleotide triphosphate hydrolases"/>
    <property type="match status" value="2"/>
</dbReference>
<dbReference type="OrthoDB" id="9804325at2"/>
<dbReference type="Gene3D" id="3.40.50.11180">
    <property type="match status" value="1"/>
</dbReference>
<dbReference type="Pfam" id="PF17757">
    <property type="entry name" value="UvrB_inter"/>
    <property type="match status" value="1"/>
</dbReference>
<dbReference type="PANTHER" id="PTHR47964:SF1">
    <property type="entry name" value="ATP-DEPENDENT DNA HELICASE HOMOLOG RECG, CHLOROPLASTIC"/>
    <property type="match status" value="1"/>
</dbReference>
<evidence type="ECO:0000256" key="7">
    <source>
        <dbReference type="ARBA" id="ARBA00023125"/>
    </source>
</evidence>
<dbReference type="GO" id="GO:0005524">
    <property type="term" value="F:ATP binding"/>
    <property type="evidence" value="ECO:0007669"/>
    <property type="project" value="UniProtKB-UniRule"/>
</dbReference>
<dbReference type="GO" id="GO:0006355">
    <property type="term" value="P:regulation of DNA-templated transcription"/>
    <property type="evidence" value="ECO:0007669"/>
    <property type="project" value="UniProtKB-UniRule"/>
</dbReference>
<name>A0A327MEC4_9PROT</name>
<dbReference type="InterPro" id="IPR004576">
    <property type="entry name" value="Mfd"/>
</dbReference>
<comment type="similarity">
    <text evidence="9">In the C-terminal section; belongs to the helicase family. RecG subfamily.</text>
</comment>
<evidence type="ECO:0000256" key="8">
    <source>
        <dbReference type="ARBA" id="ARBA00023204"/>
    </source>
</evidence>
<dbReference type="SMART" id="SM00490">
    <property type="entry name" value="HELICc"/>
    <property type="match status" value="1"/>
</dbReference>
<keyword evidence="7 9" id="KW-0238">DNA-binding</keyword>
<keyword evidence="8 9" id="KW-0234">DNA repair</keyword>
<dbReference type="Gene3D" id="3.30.2060.10">
    <property type="entry name" value="Penicillin-binding protein 1b domain"/>
    <property type="match status" value="1"/>
</dbReference>
<evidence type="ECO:0000313" key="13">
    <source>
        <dbReference type="EMBL" id="RAI60423.1"/>
    </source>
</evidence>
<dbReference type="SUPFAM" id="SSF141259">
    <property type="entry name" value="CarD-like"/>
    <property type="match status" value="1"/>
</dbReference>
<accession>A0A327MEC4</accession>
<dbReference type="Pfam" id="PF02559">
    <property type="entry name" value="CarD_TRCF_RID"/>
    <property type="match status" value="1"/>
</dbReference>
<dbReference type="InterPro" id="IPR005118">
    <property type="entry name" value="TRCF_C"/>
</dbReference>
<dbReference type="CDD" id="cd17991">
    <property type="entry name" value="DEXHc_TRCF"/>
    <property type="match status" value="1"/>
</dbReference>
<dbReference type="SMART" id="SM00487">
    <property type="entry name" value="DEXDc"/>
    <property type="match status" value="1"/>
</dbReference>
<evidence type="ECO:0000256" key="2">
    <source>
        <dbReference type="ARBA" id="ARBA00022741"/>
    </source>
</evidence>
<evidence type="ECO:0000256" key="10">
    <source>
        <dbReference type="SAM" id="MobiDB-lite"/>
    </source>
</evidence>
<keyword evidence="6 9" id="KW-0067">ATP-binding</keyword>
<evidence type="ECO:0000256" key="3">
    <source>
        <dbReference type="ARBA" id="ARBA00022763"/>
    </source>
</evidence>
<dbReference type="InterPro" id="IPR001650">
    <property type="entry name" value="Helicase_C-like"/>
</dbReference>
<evidence type="ECO:0000313" key="14">
    <source>
        <dbReference type="Proteomes" id="UP000249065"/>
    </source>
</evidence>
<dbReference type="Pfam" id="PF03461">
    <property type="entry name" value="TRCF"/>
    <property type="match status" value="1"/>
</dbReference>
<keyword evidence="5" id="KW-0347">Helicase</keyword>
<evidence type="ECO:0000256" key="6">
    <source>
        <dbReference type="ARBA" id="ARBA00022840"/>
    </source>
</evidence>
<gene>
    <name evidence="9 13" type="primary">mfd</name>
    <name evidence="13" type="ORF">DOO78_04965</name>
</gene>
<keyword evidence="4 9" id="KW-0378">Hydrolase</keyword>
<proteinExistence type="inferred from homology"/>
<evidence type="ECO:0000256" key="5">
    <source>
        <dbReference type="ARBA" id="ARBA00022806"/>
    </source>
</evidence>
<evidence type="ECO:0000256" key="9">
    <source>
        <dbReference type="HAMAP-Rule" id="MF_00969"/>
    </source>
</evidence>
<dbReference type="InterPro" id="IPR047112">
    <property type="entry name" value="RecG/Mfd"/>
</dbReference>
<comment type="function">
    <text evidence="9">Couples transcription and DNA repair by recognizing RNA polymerase (RNAP) stalled at DNA lesions. Mediates ATP-dependent release of RNAP and its truncated transcript from the DNA, and recruitment of nucleotide excision repair machinery to the damaged site.</text>
</comment>
<evidence type="ECO:0000259" key="12">
    <source>
        <dbReference type="PROSITE" id="PS51194"/>
    </source>
</evidence>
<dbReference type="SMART" id="SM01058">
    <property type="entry name" value="CarD_TRCF"/>
    <property type="match status" value="1"/>
</dbReference>
<reference evidence="14" key="1">
    <citation type="submission" date="2018-06" db="EMBL/GenBank/DDBJ databases">
        <authorList>
            <person name="Khan S.A."/>
        </authorList>
    </citation>
    <scope>NUCLEOTIDE SEQUENCE [LARGE SCALE GENOMIC DNA]</scope>
    <source>
        <strain evidence="14">DB-1506</strain>
    </source>
</reference>
<dbReference type="GO" id="GO:0000716">
    <property type="term" value="P:transcription-coupled nucleotide-excision repair, DNA damage recognition"/>
    <property type="evidence" value="ECO:0007669"/>
    <property type="project" value="UniProtKB-UniRule"/>
</dbReference>
<dbReference type="NCBIfam" id="TIGR00580">
    <property type="entry name" value="mfd"/>
    <property type="match status" value="1"/>
</dbReference>
<dbReference type="PROSITE" id="PS51192">
    <property type="entry name" value="HELICASE_ATP_BIND_1"/>
    <property type="match status" value="1"/>
</dbReference>
<dbReference type="GO" id="GO:0003684">
    <property type="term" value="F:damaged DNA binding"/>
    <property type="evidence" value="ECO:0007669"/>
    <property type="project" value="InterPro"/>
</dbReference>
<dbReference type="GO" id="GO:0005737">
    <property type="term" value="C:cytoplasm"/>
    <property type="evidence" value="ECO:0007669"/>
    <property type="project" value="UniProtKB-SubCell"/>
</dbReference>
<dbReference type="Pfam" id="PF00270">
    <property type="entry name" value="DEAD"/>
    <property type="match status" value="1"/>
</dbReference>
<dbReference type="AlphaFoldDB" id="A0A327MEC4"/>
<dbReference type="SUPFAM" id="SSF52540">
    <property type="entry name" value="P-loop containing nucleoside triphosphate hydrolases"/>
    <property type="match status" value="4"/>
</dbReference>
<feature type="region of interest" description="Disordered" evidence="10">
    <location>
        <begin position="1"/>
        <end position="28"/>
    </location>
</feature>
<dbReference type="GO" id="GO:0016787">
    <property type="term" value="F:hydrolase activity"/>
    <property type="evidence" value="ECO:0007669"/>
    <property type="project" value="UniProtKB-KW"/>
</dbReference>
<feature type="domain" description="Helicase ATP-binding" evidence="11">
    <location>
        <begin position="646"/>
        <end position="807"/>
    </location>
</feature>
<dbReference type="InterPro" id="IPR014001">
    <property type="entry name" value="Helicase_ATP-bd"/>
</dbReference>
<organism evidence="13 14">
    <name type="scientific">Roseicella frigidaeris</name>
    <dbReference type="NCBI Taxonomy" id="2230885"/>
    <lineage>
        <taxon>Bacteria</taxon>
        <taxon>Pseudomonadati</taxon>
        <taxon>Pseudomonadota</taxon>
        <taxon>Alphaproteobacteria</taxon>
        <taxon>Acetobacterales</taxon>
        <taxon>Roseomonadaceae</taxon>
        <taxon>Roseicella</taxon>
    </lineage>
</organism>
<dbReference type="EMBL" id="QLIX01000002">
    <property type="protein sequence ID" value="RAI60423.1"/>
    <property type="molecule type" value="Genomic_DNA"/>
</dbReference>
<dbReference type="InterPro" id="IPR027417">
    <property type="entry name" value="P-loop_NTPase"/>
</dbReference>
<sequence length="1185" mass="129170">MRRQRRRPAGGSPPAMSGAGEGSGQGLTVHGAPEGFDALLLARRRAETAGAVLHVCRDDARTARLVEALGFFAPEVEVLRFPAWDCLPYDRVSPNPEIVAERVATLTRLLEPAERPRILVTTVNALVQKVPPREVFRDATLQLRKGGRVAPERLTAFLEANGYGRTGTVMEPGEYAVRGGIIDLFPAGETDPVRLDLFGDEIESLRHFDTGTQRSGAALSSLWLRPVGEVFLDEASIGRFRTAWRELFGNAAAEDPLYVSVSAGRRHPGLEHWAGLFHARMETLLDYLHAEGAAASVSLDHQAEEVLAARLEMIEDHYQARRQPVRSSEGEVPYRPAPPGSLYLTRSAWDRMLAGGPLLRFSPFARPDGAAGVEAGGRPGRLFTEVRAAGQNVFAAYAEHARVMLEQGRRPIVAAWTRGSRDRLGNLLRENRVAAQAVEDFAALGRLPPGVVGLAVLGLERGFLAPAAATGTGFGLSVVGEQDLLGERIARPPRRRRRADQFIADATGIEQGDLVVHQDHGIGRYDGLETLQVSGAPHDCLRLLYDGGDKLFLPVENIEVLSRFGSETQGVALDKLGGSSWQSRKARAKQRIQDMAGQLIRIAAERATREGTLATPPEGVWDEFCSRFPFAETEDQQRAIADVLEDLASGRPMDRLVCGDVGFGKTEVALRAAFVVAMSGAQVAVVVPTTLLARQHARTFAARFAGFPIAVAQLSRMVTAKEAAKVREGLKDGTVNIVIGTHALLAKSVEFADLGMVIVDEEQHFGVAHKERLKALKTDVHVLTLTATPIPRTLQLALTGVREMSLIATPPVDRLAVRTFIMPWDGVVLREAIQRERFRGGQIFCVVPRLEDMEKVSARLREIVPDARVAEAHGQMPPTHLEKVMTEFGDGKHDILLATNIVESGLDMPAVNTLIIHRADMFGLAQLYQLRGRVGRGKQRGYAYLTWPATHRLSAAAQKRLEVMQTLDNLGAGFTLASHDLDIRGAGNLLGDEQSGHIREVGIELYQQMLEEAVADLKAGQGRKRSELDHAGAWTPNINLGLPVLIPEEYVRDLPVRLGLYRRIGSLATEAEIEAMAAELADRFGPLPPEVENLLQVVAIKALCREAGVEKVDAGPKGVVLGFFRNQFRNPGGLVSWVSAQKGLVKLRPDHKLALLREMELPQRVRVAKDLLVALAKVAGQAKAA</sequence>
<protein>
    <recommendedName>
        <fullName evidence="9">Transcription-repair-coupling factor</fullName>
        <shortName evidence="9">TRCF</shortName>
        <ecNumber evidence="9">3.6.4.-</ecNumber>
    </recommendedName>
</protein>
<dbReference type="EC" id="3.6.4.-" evidence="9"/>
<feature type="domain" description="Helicase C-terminal" evidence="12">
    <location>
        <begin position="828"/>
        <end position="982"/>
    </location>
</feature>
<comment type="subcellular location">
    <subcellularLocation>
        <location evidence="9">Cytoplasm</location>
    </subcellularLocation>
</comment>
<evidence type="ECO:0000256" key="1">
    <source>
        <dbReference type="ARBA" id="ARBA00022490"/>
    </source>
</evidence>
<dbReference type="HAMAP" id="MF_00969">
    <property type="entry name" value="TRCF"/>
    <property type="match status" value="1"/>
</dbReference>
<keyword evidence="1 9" id="KW-0963">Cytoplasm</keyword>
<dbReference type="GO" id="GO:0003678">
    <property type="term" value="F:DNA helicase activity"/>
    <property type="evidence" value="ECO:0007669"/>
    <property type="project" value="TreeGrafter"/>
</dbReference>
<comment type="similarity">
    <text evidence="9">In the N-terminal section; belongs to the UvrB family.</text>
</comment>
<keyword evidence="2 9" id="KW-0547">Nucleotide-binding</keyword>
<dbReference type="InterPro" id="IPR037235">
    <property type="entry name" value="TRCF-like_C_D7"/>
</dbReference>
<dbReference type="Proteomes" id="UP000249065">
    <property type="component" value="Unassembled WGS sequence"/>
</dbReference>
<dbReference type="Pfam" id="PF00271">
    <property type="entry name" value="Helicase_C"/>
    <property type="match status" value="1"/>
</dbReference>
<feature type="compositionally biased region" description="Low complexity" evidence="10">
    <location>
        <begin position="9"/>
        <end position="18"/>
    </location>
</feature>
<dbReference type="InterPro" id="IPR041471">
    <property type="entry name" value="UvrB_inter"/>
</dbReference>
<dbReference type="InterPro" id="IPR036101">
    <property type="entry name" value="CarD-like/TRCF_RID_sf"/>
</dbReference>
<dbReference type="PANTHER" id="PTHR47964">
    <property type="entry name" value="ATP-DEPENDENT DNA HELICASE HOMOLOG RECG, CHLOROPLASTIC"/>
    <property type="match status" value="1"/>
</dbReference>